<accession>A0ABQ3KXZ0</accession>
<evidence type="ECO:0000313" key="2">
    <source>
        <dbReference type="Proteomes" id="UP000659697"/>
    </source>
</evidence>
<dbReference type="RefSeq" id="WP_189432712.1">
    <property type="nucleotide sequence ID" value="NZ_BNAO01000004.1"/>
</dbReference>
<protein>
    <submittedName>
        <fullName evidence="1">Uncharacterized protein</fullName>
    </submittedName>
</protein>
<proteinExistence type="predicted"/>
<gene>
    <name evidence="1" type="ORF">GCM10010919_19270</name>
</gene>
<name>A0ABQ3KXZ0_9ALTE</name>
<keyword evidence="2" id="KW-1185">Reference proteome</keyword>
<evidence type="ECO:0000313" key="1">
    <source>
        <dbReference type="EMBL" id="GHG69374.1"/>
    </source>
</evidence>
<dbReference type="EMBL" id="BNAO01000004">
    <property type="protein sequence ID" value="GHG69374.1"/>
    <property type="molecule type" value="Genomic_DNA"/>
</dbReference>
<dbReference type="Proteomes" id="UP000659697">
    <property type="component" value="Unassembled WGS sequence"/>
</dbReference>
<comment type="caution">
    <text evidence="1">The sequence shown here is derived from an EMBL/GenBank/DDBJ whole genome shotgun (WGS) entry which is preliminary data.</text>
</comment>
<organism evidence="1 2">
    <name type="scientific">Alishewanella longhuensis</name>
    <dbReference type="NCBI Taxonomy" id="1091037"/>
    <lineage>
        <taxon>Bacteria</taxon>
        <taxon>Pseudomonadati</taxon>
        <taxon>Pseudomonadota</taxon>
        <taxon>Gammaproteobacteria</taxon>
        <taxon>Alteromonadales</taxon>
        <taxon>Alteromonadaceae</taxon>
        <taxon>Alishewanella</taxon>
    </lineage>
</organism>
<reference evidence="2" key="1">
    <citation type="journal article" date="2019" name="Int. J. Syst. Evol. Microbiol.">
        <title>The Global Catalogue of Microorganisms (GCM) 10K type strain sequencing project: providing services to taxonomists for standard genome sequencing and annotation.</title>
        <authorList>
            <consortium name="The Broad Institute Genomics Platform"/>
            <consortium name="The Broad Institute Genome Sequencing Center for Infectious Disease"/>
            <person name="Wu L."/>
            <person name="Ma J."/>
        </authorList>
    </citation>
    <scope>NUCLEOTIDE SEQUENCE [LARGE SCALE GENOMIC DNA]</scope>
    <source>
        <strain evidence="2">CGMCC 1.7003</strain>
    </source>
</reference>
<sequence length="172" mass="19333">MSQSVDSTPLSQGSLGKHEHQIPKVDVDVTLHNFFHQRQQCIDTLKTISPAKSALQIPGPVRELLAQLDSNPIILRKIEKRFVISGDIAAKTLPQLHQLDNLTQLWVKMQLALALLAEFEQRADLNSLNSALRVTDTICQHAVKQPLPAEMHQDMTTLLQTERIAISRLQHD</sequence>